<feature type="region of interest" description="Disordered" evidence="1">
    <location>
        <begin position="210"/>
        <end position="261"/>
    </location>
</feature>
<keyword evidence="3" id="KW-1185">Reference proteome</keyword>
<feature type="compositionally biased region" description="Polar residues" evidence="1">
    <location>
        <begin position="100"/>
        <end position="110"/>
    </location>
</feature>
<feature type="region of interest" description="Disordered" evidence="1">
    <location>
        <begin position="307"/>
        <end position="339"/>
    </location>
</feature>
<feature type="compositionally biased region" description="Basic and acidic residues" evidence="1">
    <location>
        <begin position="212"/>
        <end position="230"/>
    </location>
</feature>
<evidence type="ECO:0000313" key="3">
    <source>
        <dbReference type="Proteomes" id="UP000269721"/>
    </source>
</evidence>
<dbReference type="Proteomes" id="UP000269721">
    <property type="component" value="Unassembled WGS sequence"/>
</dbReference>
<name>A0A4P9WN17_9FUNG</name>
<dbReference type="EMBL" id="KZ993931">
    <property type="protein sequence ID" value="RKO94324.1"/>
    <property type="molecule type" value="Genomic_DNA"/>
</dbReference>
<dbReference type="AlphaFoldDB" id="A0A4P9WN17"/>
<feature type="compositionally biased region" description="Acidic residues" evidence="1">
    <location>
        <begin position="311"/>
        <end position="329"/>
    </location>
</feature>
<feature type="region of interest" description="Disordered" evidence="1">
    <location>
        <begin position="90"/>
        <end position="124"/>
    </location>
</feature>
<evidence type="ECO:0000313" key="2">
    <source>
        <dbReference type="EMBL" id="RKO94324.1"/>
    </source>
</evidence>
<reference evidence="3" key="1">
    <citation type="journal article" date="2018" name="Nat. Microbiol.">
        <title>Leveraging single-cell genomics to expand the fungal tree of life.</title>
        <authorList>
            <person name="Ahrendt S.R."/>
            <person name="Quandt C.A."/>
            <person name="Ciobanu D."/>
            <person name="Clum A."/>
            <person name="Salamov A."/>
            <person name="Andreopoulos B."/>
            <person name="Cheng J.F."/>
            <person name="Woyke T."/>
            <person name="Pelin A."/>
            <person name="Henrissat B."/>
            <person name="Reynolds N.K."/>
            <person name="Benny G.L."/>
            <person name="Smith M.E."/>
            <person name="James T.Y."/>
            <person name="Grigoriev I.V."/>
        </authorList>
    </citation>
    <scope>NUCLEOTIDE SEQUENCE [LARGE SCALE GENOMIC DNA]</scope>
</reference>
<protein>
    <submittedName>
        <fullName evidence="2">Uncharacterized protein</fullName>
    </submittedName>
</protein>
<proteinExistence type="predicted"/>
<evidence type="ECO:0000256" key="1">
    <source>
        <dbReference type="SAM" id="MobiDB-lite"/>
    </source>
</evidence>
<gene>
    <name evidence="2" type="ORF">BDK51DRAFT_32717</name>
</gene>
<sequence>MATPGQSHNTGEGLPGGPCALLGSRKCSDRMVSTQTAPNTGVWEGVRLRCTFQDETRCDPVNLSFMWETTVPKPSGGNFAERRQFCWRQGGKERPGDLRNSPTAGSNRGTQPGHPPCGRRDKRSPAMRVDLSVEVWEWAGSVERWERTLAKRRPETEIAALVVQIPRCQHNKLMCNGVGWRSVCQSALHLPVPPPFPKKGPFNFTSLSLSTHRSDRTPHAPRKAENEYGRGRRNLSRNSHVRGDKIGPPVPSVRPAFPGAGEPIGGGIINYCRGQKRGGKCRESVEGGVTCGGWCVDLARGLDADGRDGADGSDADGDAGDGLSEDAGDSDGGRHAREGGVEQSGSFILLLFALGESGFSRGVA</sequence>
<organism evidence="2 3">
    <name type="scientific">Blyttiomyces helicus</name>
    <dbReference type="NCBI Taxonomy" id="388810"/>
    <lineage>
        <taxon>Eukaryota</taxon>
        <taxon>Fungi</taxon>
        <taxon>Fungi incertae sedis</taxon>
        <taxon>Chytridiomycota</taxon>
        <taxon>Chytridiomycota incertae sedis</taxon>
        <taxon>Chytridiomycetes</taxon>
        <taxon>Chytridiomycetes incertae sedis</taxon>
        <taxon>Blyttiomyces</taxon>
    </lineage>
</organism>
<accession>A0A4P9WN17</accession>